<reference evidence="1" key="1">
    <citation type="submission" date="2018-01" db="EMBL/GenBank/DDBJ databases">
        <title>An insight into the sialome of Amazonian anophelines.</title>
        <authorList>
            <person name="Ribeiro J.M."/>
            <person name="Scarpassa V."/>
            <person name="Calvo E."/>
        </authorList>
    </citation>
    <scope>NUCLEOTIDE SEQUENCE</scope>
    <source>
        <tissue evidence="1">Salivary glands</tissue>
    </source>
</reference>
<accession>A0A2M4B4C0</accession>
<dbReference type="EMBL" id="GGFK01014568">
    <property type="protein sequence ID" value="MBW47889.1"/>
    <property type="molecule type" value="Transcribed_RNA"/>
</dbReference>
<protein>
    <submittedName>
        <fullName evidence="1">Putative secreted protein</fullName>
    </submittedName>
</protein>
<dbReference type="AlphaFoldDB" id="A0A2M4B4C0"/>
<proteinExistence type="predicted"/>
<sequence>MMIAIAPVVKMIVPIVIIAIRVEGPLPGTVVALPLRKMAPSSPVMEPAIVAVTTPRTTTTTIPGIPRVNYRWRVRGTLAVRHELLVEIREPVRVLMLTLVQKRLLLGGQYVNVSLWIDHRCPC</sequence>
<name>A0A2M4B4C0_9DIPT</name>
<evidence type="ECO:0000313" key="1">
    <source>
        <dbReference type="EMBL" id="MBW47889.1"/>
    </source>
</evidence>
<organism evidence="1">
    <name type="scientific">Anopheles triannulatus</name>
    <dbReference type="NCBI Taxonomy" id="58253"/>
    <lineage>
        <taxon>Eukaryota</taxon>
        <taxon>Metazoa</taxon>
        <taxon>Ecdysozoa</taxon>
        <taxon>Arthropoda</taxon>
        <taxon>Hexapoda</taxon>
        <taxon>Insecta</taxon>
        <taxon>Pterygota</taxon>
        <taxon>Neoptera</taxon>
        <taxon>Endopterygota</taxon>
        <taxon>Diptera</taxon>
        <taxon>Nematocera</taxon>
        <taxon>Culicoidea</taxon>
        <taxon>Culicidae</taxon>
        <taxon>Anophelinae</taxon>
        <taxon>Anopheles</taxon>
    </lineage>
</organism>